<dbReference type="AlphaFoldDB" id="A0A8X6HQ09"/>
<evidence type="ECO:0000313" key="3">
    <source>
        <dbReference type="EMBL" id="GFQ90759.1"/>
    </source>
</evidence>
<dbReference type="Pfam" id="PF04037">
    <property type="entry name" value="DUF382"/>
    <property type="match status" value="1"/>
</dbReference>
<comment type="caution">
    <text evidence="3">The sequence shown here is derived from an EMBL/GenBank/DDBJ whole genome shotgun (WGS) entry which is preliminary data.</text>
</comment>
<dbReference type="EMBL" id="BMAO01013746">
    <property type="protein sequence ID" value="GFQ90759.1"/>
    <property type="molecule type" value="Genomic_DNA"/>
</dbReference>
<feature type="compositionally biased region" description="Basic and acidic residues" evidence="1">
    <location>
        <begin position="79"/>
        <end position="89"/>
    </location>
</feature>
<dbReference type="PANTHER" id="PTHR12785">
    <property type="entry name" value="SPLICING FACTOR 3B"/>
    <property type="match status" value="1"/>
</dbReference>
<dbReference type="InterPro" id="IPR052584">
    <property type="entry name" value="U2_snRNP_Complex_Component"/>
</dbReference>
<dbReference type="OrthoDB" id="10260794at2759"/>
<evidence type="ECO:0000313" key="4">
    <source>
        <dbReference type="Proteomes" id="UP000887116"/>
    </source>
</evidence>
<keyword evidence="4" id="KW-1185">Reference proteome</keyword>
<feature type="region of interest" description="Disordered" evidence="1">
    <location>
        <begin position="64"/>
        <end position="95"/>
    </location>
</feature>
<feature type="domain" description="DUF382" evidence="2">
    <location>
        <begin position="11"/>
        <end position="116"/>
    </location>
</feature>
<protein>
    <submittedName>
        <fullName evidence="3">Splicing factor 3B subunit 2</fullName>
    </submittedName>
</protein>
<proteinExistence type="predicted"/>
<evidence type="ECO:0000259" key="2">
    <source>
        <dbReference type="Pfam" id="PF04037"/>
    </source>
</evidence>
<gene>
    <name evidence="3" type="primary">SF3B2</name>
    <name evidence="3" type="ORF">TNCT_61941</name>
</gene>
<organism evidence="3 4">
    <name type="scientific">Trichonephila clavata</name>
    <name type="common">Joro spider</name>
    <name type="synonym">Nephila clavata</name>
    <dbReference type="NCBI Taxonomy" id="2740835"/>
    <lineage>
        <taxon>Eukaryota</taxon>
        <taxon>Metazoa</taxon>
        <taxon>Ecdysozoa</taxon>
        <taxon>Arthropoda</taxon>
        <taxon>Chelicerata</taxon>
        <taxon>Arachnida</taxon>
        <taxon>Araneae</taxon>
        <taxon>Araneomorphae</taxon>
        <taxon>Entelegynae</taxon>
        <taxon>Araneoidea</taxon>
        <taxon>Nephilidae</taxon>
        <taxon>Trichonephila</taxon>
    </lineage>
</organism>
<name>A0A8X6HQ09_TRICU</name>
<reference evidence="3" key="1">
    <citation type="submission" date="2020-07" db="EMBL/GenBank/DDBJ databases">
        <title>Multicomponent nature underlies the extraordinary mechanical properties of spider dragline silk.</title>
        <authorList>
            <person name="Kono N."/>
            <person name="Nakamura H."/>
            <person name="Mori M."/>
            <person name="Yoshida Y."/>
            <person name="Ohtoshi R."/>
            <person name="Malay A.D."/>
            <person name="Moran D.A.P."/>
            <person name="Tomita M."/>
            <person name="Numata K."/>
            <person name="Arakawa K."/>
        </authorList>
    </citation>
    <scope>NUCLEOTIDE SEQUENCE</scope>
</reference>
<dbReference type="PANTHER" id="PTHR12785:SF6">
    <property type="entry name" value="SPLICING FACTOR 3B SUBUNIT 2"/>
    <property type="match status" value="1"/>
</dbReference>
<dbReference type="GO" id="GO:0005689">
    <property type="term" value="C:U12-type spliceosomal complex"/>
    <property type="evidence" value="ECO:0007669"/>
    <property type="project" value="TreeGrafter"/>
</dbReference>
<accession>A0A8X6HQ09</accession>
<dbReference type="InterPro" id="IPR007180">
    <property type="entry name" value="DUF382"/>
</dbReference>
<sequence>MIVAELQQKGNLKASSNIILLPHHWCFKRKYSQGKRGIEKPAWELPDFIKPVGTMKVRQALQEREDQKTTKAKMPKRVRLVDKERHADSQKFQNRGFKRGAKSELTILGDLYYEGKALLVWDRKKWKERCSGKTPFPGRLQWKNLG</sequence>
<evidence type="ECO:0000256" key="1">
    <source>
        <dbReference type="SAM" id="MobiDB-lite"/>
    </source>
</evidence>
<dbReference type="Proteomes" id="UP000887116">
    <property type="component" value="Unassembled WGS sequence"/>
</dbReference>